<keyword evidence="3" id="KW-1185">Reference proteome</keyword>
<evidence type="ECO:0000313" key="2">
    <source>
        <dbReference type="EMBL" id="MBW0482625.1"/>
    </source>
</evidence>
<dbReference type="Proteomes" id="UP000765509">
    <property type="component" value="Unassembled WGS sequence"/>
</dbReference>
<organism evidence="2 3">
    <name type="scientific">Austropuccinia psidii MF-1</name>
    <dbReference type="NCBI Taxonomy" id="1389203"/>
    <lineage>
        <taxon>Eukaryota</taxon>
        <taxon>Fungi</taxon>
        <taxon>Dikarya</taxon>
        <taxon>Basidiomycota</taxon>
        <taxon>Pucciniomycotina</taxon>
        <taxon>Pucciniomycetes</taxon>
        <taxon>Pucciniales</taxon>
        <taxon>Sphaerophragmiaceae</taxon>
        <taxon>Austropuccinia</taxon>
    </lineage>
</organism>
<reference evidence="2" key="1">
    <citation type="submission" date="2021-03" db="EMBL/GenBank/DDBJ databases">
        <title>Draft genome sequence of rust myrtle Austropuccinia psidii MF-1, a brazilian biotype.</title>
        <authorList>
            <person name="Quecine M.C."/>
            <person name="Pachon D.M.R."/>
            <person name="Bonatelli M.L."/>
            <person name="Correr F.H."/>
            <person name="Franceschini L.M."/>
            <person name="Leite T.F."/>
            <person name="Margarido G.R.A."/>
            <person name="Almeida C.A."/>
            <person name="Ferrarezi J.A."/>
            <person name="Labate C.A."/>
        </authorList>
    </citation>
    <scope>NUCLEOTIDE SEQUENCE</scope>
    <source>
        <strain evidence="2">MF-1</strain>
    </source>
</reference>
<sequence>MQYYLNQDEQEEKLKLLEMIENKEIFLMEINDKHAFQMAEFKFKNTTARNAQIALEESSNNTKLEYEKKKDESEQKNKVDHEIKVSIRTKRLEATTELHKQGMTPEEIHKYL</sequence>
<evidence type="ECO:0000313" key="3">
    <source>
        <dbReference type="Proteomes" id="UP000765509"/>
    </source>
</evidence>
<feature type="compositionally biased region" description="Basic and acidic residues" evidence="1">
    <location>
        <begin position="64"/>
        <end position="82"/>
    </location>
</feature>
<evidence type="ECO:0000256" key="1">
    <source>
        <dbReference type="SAM" id="MobiDB-lite"/>
    </source>
</evidence>
<dbReference type="AlphaFoldDB" id="A0A9Q3CH78"/>
<comment type="caution">
    <text evidence="2">The sequence shown here is derived from an EMBL/GenBank/DDBJ whole genome shotgun (WGS) entry which is preliminary data.</text>
</comment>
<feature type="region of interest" description="Disordered" evidence="1">
    <location>
        <begin position="54"/>
        <end position="82"/>
    </location>
</feature>
<gene>
    <name evidence="2" type="ORF">O181_022340</name>
</gene>
<protein>
    <submittedName>
        <fullName evidence="2">Uncharacterized protein</fullName>
    </submittedName>
</protein>
<accession>A0A9Q3CH78</accession>
<dbReference type="EMBL" id="AVOT02006869">
    <property type="protein sequence ID" value="MBW0482625.1"/>
    <property type="molecule type" value="Genomic_DNA"/>
</dbReference>
<name>A0A9Q3CH78_9BASI</name>
<proteinExistence type="predicted"/>